<feature type="compositionally biased region" description="Basic and acidic residues" evidence="1">
    <location>
        <begin position="283"/>
        <end position="295"/>
    </location>
</feature>
<dbReference type="EMBL" id="JAHCVI010000001">
    <property type="protein sequence ID" value="KAG7292677.1"/>
    <property type="molecule type" value="Genomic_DNA"/>
</dbReference>
<dbReference type="Pfam" id="PF00651">
    <property type="entry name" value="BTB"/>
    <property type="match status" value="1"/>
</dbReference>
<dbReference type="Proteomes" id="UP001197093">
    <property type="component" value="Unassembled WGS sequence"/>
</dbReference>
<evidence type="ECO:0000313" key="4">
    <source>
        <dbReference type="EMBL" id="KAG7292677.1"/>
    </source>
</evidence>
<gene>
    <name evidence="4" type="ORF">NEMBOFW57_002714</name>
</gene>
<name>A0AAD4F3V4_9PEZI</name>
<dbReference type="InterPro" id="IPR000210">
    <property type="entry name" value="BTB/POZ_dom"/>
</dbReference>
<evidence type="ECO:0000256" key="2">
    <source>
        <dbReference type="SAM" id="Phobius"/>
    </source>
</evidence>
<comment type="caution">
    <text evidence="4">The sequence shown here is derived from an EMBL/GenBank/DDBJ whole genome shotgun (WGS) entry which is preliminary data.</text>
</comment>
<dbReference type="AlphaFoldDB" id="A0AAD4F3V4"/>
<keyword evidence="2" id="KW-0472">Membrane</keyword>
<feature type="region of interest" description="Disordered" evidence="1">
    <location>
        <begin position="278"/>
        <end position="311"/>
    </location>
</feature>
<keyword evidence="5" id="KW-1185">Reference proteome</keyword>
<dbReference type="Gene3D" id="3.30.710.10">
    <property type="entry name" value="Potassium Channel Kv1.1, Chain A"/>
    <property type="match status" value="1"/>
</dbReference>
<keyword evidence="2" id="KW-0812">Transmembrane</keyword>
<organism evidence="4 5">
    <name type="scientific">Staphylotrichum longicolle</name>
    <dbReference type="NCBI Taxonomy" id="669026"/>
    <lineage>
        <taxon>Eukaryota</taxon>
        <taxon>Fungi</taxon>
        <taxon>Dikarya</taxon>
        <taxon>Ascomycota</taxon>
        <taxon>Pezizomycotina</taxon>
        <taxon>Sordariomycetes</taxon>
        <taxon>Sordariomycetidae</taxon>
        <taxon>Sordariales</taxon>
        <taxon>Chaetomiaceae</taxon>
        <taxon>Staphylotrichum</taxon>
    </lineage>
</organism>
<keyword evidence="2" id="KW-1133">Transmembrane helix</keyword>
<proteinExistence type="predicted"/>
<dbReference type="CDD" id="cd18186">
    <property type="entry name" value="BTB_POZ_ZBTB_KLHL-like"/>
    <property type="match status" value="1"/>
</dbReference>
<dbReference type="SUPFAM" id="SSF54695">
    <property type="entry name" value="POZ domain"/>
    <property type="match status" value="1"/>
</dbReference>
<evidence type="ECO:0000259" key="3">
    <source>
        <dbReference type="PROSITE" id="PS50097"/>
    </source>
</evidence>
<reference evidence="4" key="1">
    <citation type="submission" date="2023-02" db="EMBL/GenBank/DDBJ databases">
        <authorList>
            <person name="Palmer J.M."/>
        </authorList>
    </citation>
    <scope>NUCLEOTIDE SEQUENCE</scope>
    <source>
        <strain evidence="4">FW57</strain>
    </source>
</reference>
<dbReference type="InterPro" id="IPR011333">
    <property type="entry name" value="SKP1/BTB/POZ_sf"/>
</dbReference>
<accession>A0AAD4F3V4</accession>
<evidence type="ECO:0000313" key="5">
    <source>
        <dbReference type="Proteomes" id="UP001197093"/>
    </source>
</evidence>
<feature type="domain" description="BTB" evidence="3">
    <location>
        <begin position="38"/>
        <end position="105"/>
    </location>
</feature>
<sequence>MAENKRLKMTEERENRTRALIAAHDHGSISLWESQYEWDVMVTCGSHVWRLHRDILCRESELFRARLPPKDPNGGYVTFDCSNHCPTQLANALYFMYHKTLPTGTLTLVNPLDGSPIRHAVFAFIAGASVACSAMTAAALAALDTAASRLRTFFLSQRDPATALAAADLAPLYDPLSDALIMAYGQGGGARACVRPLRVALAHLLDVTVLWLALNPGFREMMGARWTAWVFPHVVRDCAQFGREGVLDEMFGRLEERAGRGALPAKGGRRRRWGVEMEMENGEETREGSREKGEEGGLGELGSSLLNCLKE</sequence>
<protein>
    <recommendedName>
        <fullName evidence="3">BTB domain-containing protein</fullName>
    </recommendedName>
</protein>
<evidence type="ECO:0000256" key="1">
    <source>
        <dbReference type="SAM" id="MobiDB-lite"/>
    </source>
</evidence>
<dbReference type="PROSITE" id="PS50097">
    <property type="entry name" value="BTB"/>
    <property type="match status" value="1"/>
</dbReference>
<feature type="compositionally biased region" description="Low complexity" evidence="1">
    <location>
        <begin position="301"/>
        <end position="311"/>
    </location>
</feature>
<feature type="transmembrane region" description="Helical" evidence="2">
    <location>
        <begin position="120"/>
        <end position="143"/>
    </location>
</feature>